<dbReference type="InterPro" id="IPR026961">
    <property type="entry name" value="PGG_dom"/>
</dbReference>
<evidence type="ECO:0000313" key="5">
    <source>
        <dbReference type="RefSeq" id="XP_010423545.1"/>
    </source>
</evidence>
<keyword evidence="2" id="KW-1133">Transmembrane helix</keyword>
<evidence type="ECO:0000259" key="3">
    <source>
        <dbReference type="Pfam" id="PF13962"/>
    </source>
</evidence>
<dbReference type="Gene3D" id="1.25.40.20">
    <property type="entry name" value="Ankyrin repeat-containing domain"/>
    <property type="match status" value="1"/>
</dbReference>
<evidence type="ECO:0000313" key="4">
    <source>
        <dbReference type="Proteomes" id="UP000694864"/>
    </source>
</evidence>
<keyword evidence="2" id="KW-0472">Membrane</keyword>
<dbReference type="InterPro" id="IPR036770">
    <property type="entry name" value="Ankyrin_rpt-contain_sf"/>
</dbReference>
<feature type="domain" description="PGG" evidence="3">
    <location>
        <begin position="464"/>
        <end position="577"/>
    </location>
</feature>
<feature type="transmembrane region" description="Helical" evidence="2">
    <location>
        <begin position="589"/>
        <end position="608"/>
    </location>
</feature>
<gene>
    <name evidence="5" type="primary">LOC104708649</name>
</gene>
<feature type="transmembrane region" description="Helical" evidence="2">
    <location>
        <begin position="469"/>
        <end position="490"/>
    </location>
</feature>
<reference evidence="5" key="2">
    <citation type="submission" date="2025-08" db="UniProtKB">
        <authorList>
            <consortium name="RefSeq"/>
        </authorList>
    </citation>
    <scope>IDENTIFICATION</scope>
    <source>
        <tissue evidence="5">Leaf</tissue>
    </source>
</reference>
<keyword evidence="4" id="KW-1185">Reference proteome</keyword>
<protein>
    <submittedName>
        <fullName evidence="5">Uncharacterized protein LOC104708649</fullName>
    </submittedName>
</protein>
<evidence type="ECO:0000256" key="1">
    <source>
        <dbReference type="SAM" id="MobiDB-lite"/>
    </source>
</evidence>
<dbReference type="Proteomes" id="UP000694864">
    <property type="component" value="Chromosome 8"/>
</dbReference>
<feature type="compositionally biased region" description="Polar residues" evidence="1">
    <location>
        <begin position="1"/>
        <end position="15"/>
    </location>
</feature>
<organism evidence="4 5">
    <name type="scientific">Camelina sativa</name>
    <name type="common">False flax</name>
    <name type="synonym">Myagrum sativum</name>
    <dbReference type="NCBI Taxonomy" id="90675"/>
    <lineage>
        <taxon>Eukaryota</taxon>
        <taxon>Viridiplantae</taxon>
        <taxon>Streptophyta</taxon>
        <taxon>Embryophyta</taxon>
        <taxon>Tracheophyta</taxon>
        <taxon>Spermatophyta</taxon>
        <taxon>Magnoliopsida</taxon>
        <taxon>eudicotyledons</taxon>
        <taxon>Gunneridae</taxon>
        <taxon>Pentapetalae</taxon>
        <taxon>rosids</taxon>
        <taxon>malvids</taxon>
        <taxon>Brassicales</taxon>
        <taxon>Brassicaceae</taxon>
        <taxon>Camelineae</taxon>
        <taxon>Camelina</taxon>
    </lineage>
</organism>
<feature type="transmembrane region" description="Helical" evidence="2">
    <location>
        <begin position="510"/>
        <end position="533"/>
    </location>
</feature>
<reference evidence="4" key="1">
    <citation type="journal article" date="2014" name="Nat. Commun.">
        <title>The emerging biofuel crop Camelina sativa retains a highly undifferentiated hexaploid genome structure.</title>
        <authorList>
            <person name="Kagale S."/>
            <person name="Koh C."/>
            <person name="Nixon J."/>
            <person name="Bollina V."/>
            <person name="Clarke W.E."/>
            <person name="Tuteja R."/>
            <person name="Spillane C."/>
            <person name="Robinson S.J."/>
            <person name="Links M.G."/>
            <person name="Clarke C."/>
            <person name="Higgins E.E."/>
            <person name="Huebert T."/>
            <person name="Sharpe A.G."/>
            <person name="Parkin I.A."/>
        </authorList>
    </citation>
    <scope>NUCLEOTIDE SEQUENCE [LARGE SCALE GENOMIC DNA]</scope>
    <source>
        <strain evidence="4">cv. DH55</strain>
    </source>
</reference>
<proteinExistence type="predicted"/>
<name>A0ABM0TB34_CAMSA</name>
<dbReference type="PANTHER" id="PTHR24177:SF367">
    <property type="entry name" value="ANKYRIN-REPEAT CONTAINING PROTEIN"/>
    <property type="match status" value="1"/>
</dbReference>
<sequence>MASSSQGAVPGSSQGEAVPDSLEEKMRVKLAEICEHLSLSQRISEEDLQRVKSDLLVLQEDKNTAWIDAFETPSCTCRQLEIVKRLLLHEMTSHGQLVNDLYRQSLALDIAAGNGDLETVKNLCELNLHLLDKNNSDSHGLEIPVLRASNAGHGKVTDYLYFNYRYHRKLIDILKGNEEMAACLLLDAIFYGFLDIALDMLITEQLPSSLAVTKKASQRSTPLELLALKPDLFRSHCNLGFWRRRIYSCIELDSPAESEEASKPNRCQRIFWKIIQRLPKRFGIDQTSDLKDRHSKADNLLQRMCKATRAMVKDESWKETVYESLLAAVENGNKEFFIEIIKCNPPLLWISKAASGRNLFQLAVEFKKEKIFNLIHGLDDRKVTLLRSSDNKNNNILHIAAHLSTPDQLSKISGAALKMQRESQWFEEVKSMVSEREVVQRNNDNKTPREIFEDSHEPLRKEGEEWMKYTATACSFVAALIATVTFQAIFTVPGGTNETSGAPLLLTDKHFTAFIFADTLAFFASCISVLIFLSILTSRYSFDDFIVSLPRKMILGQSILFISIASMLVAFITSLSASMRERPLLVVPFKPLASVPAFLFLMLQYPLLNEMISSTYGKRLFHRDTKSWLVPCVDITITHGSSGPISASSSGRLNI</sequence>
<dbReference type="Pfam" id="PF13962">
    <property type="entry name" value="PGG"/>
    <property type="match status" value="1"/>
</dbReference>
<accession>A0ABM0TB34</accession>
<feature type="region of interest" description="Disordered" evidence="1">
    <location>
        <begin position="1"/>
        <end position="20"/>
    </location>
</feature>
<dbReference type="GeneID" id="104708649"/>
<feature type="transmembrane region" description="Helical" evidence="2">
    <location>
        <begin position="554"/>
        <end position="577"/>
    </location>
</feature>
<keyword evidence="2" id="KW-0812">Transmembrane</keyword>
<evidence type="ECO:0000256" key="2">
    <source>
        <dbReference type="SAM" id="Phobius"/>
    </source>
</evidence>
<dbReference type="PANTHER" id="PTHR24177">
    <property type="entry name" value="CASKIN"/>
    <property type="match status" value="1"/>
</dbReference>
<dbReference type="RefSeq" id="XP_010423545.1">
    <property type="nucleotide sequence ID" value="XM_010425243.2"/>
</dbReference>